<accession>A0A098BMN9</accession>
<dbReference type="AlphaFoldDB" id="A0A098BMN9"/>
<dbReference type="Proteomes" id="UP000042997">
    <property type="component" value="Unassembled WGS sequence"/>
</dbReference>
<evidence type="ECO:0000313" key="1">
    <source>
        <dbReference type="EMBL" id="CDZ89487.1"/>
    </source>
</evidence>
<dbReference type="KEGG" id="rrz:CS378_04740"/>
<name>A0A098BMN9_9NOCA</name>
<dbReference type="OrthoDB" id="3288697at2"/>
<sequence>MRVLDHQQCETARRRAVSHSHILDGPFGRIAASWFGAPVPIVDADRIRLEAAHGLGGARQIRRAPGSCAAPILSDRPVADARLVAELSESILARAQDDIALLTAGIPR</sequence>
<reference evidence="1 2" key="1">
    <citation type="journal article" date="2014" name="Genome Announc.">
        <title>Draft Genome Sequence of Propane- and Butane-Oxidizing Actinobacterium Rhodococcus ruber IEGM 231.</title>
        <authorList>
            <person name="Ivshina I.B."/>
            <person name="Kuyukina M.S."/>
            <person name="Krivoruchko A.V."/>
            <person name="Barbe V."/>
            <person name="Fischer C."/>
        </authorList>
    </citation>
    <scope>NUCLEOTIDE SEQUENCE [LARGE SCALE GENOMIC DNA]</scope>
</reference>
<organism evidence="1 2">
    <name type="scientific">Rhodococcus ruber</name>
    <dbReference type="NCBI Taxonomy" id="1830"/>
    <lineage>
        <taxon>Bacteria</taxon>
        <taxon>Bacillati</taxon>
        <taxon>Actinomycetota</taxon>
        <taxon>Actinomycetes</taxon>
        <taxon>Mycobacteriales</taxon>
        <taxon>Nocardiaceae</taxon>
        <taxon>Rhodococcus</taxon>
    </lineage>
</organism>
<dbReference type="EMBL" id="CCSD01000059">
    <property type="protein sequence ID" value="CDZ89487.1"/>
    <property type="molecule type" value="Genomic_DNA"/>
</dbReference>
<protein>
    <submittedName>
        <fullName evidence="1">Uncharacterized protein</fullName>
    </submittedName>
</protein>
<dbReference type="GeneID" id="66836245"/>
<dbReference type="RefSeq" id="WP_010595237.1">
    <property type="nucleotide sequence ID" value="NZ_CP023714.1"/>
</dbReference>
<evidence type="ECO:0000313" key="2">
    <source>
        <dbReference type="Proteomes" id="UP000042997"/>
    </source>
</evidence>
<proteinExistence type="predicted"/>
<gene>
    <name evidence="1" type="ORF">RHRU231_480034</name>
</gene>